<protein>
    <recommendedName>
        <fullName evidence="2">Decapping nuclease</fullName>
        <ecNumber evidence="2">3.6.1.-</ecNumber>
    </recommendedName>
</protein>
<accession>A0A0N5A4X3</accession>
<reference evidence="5" key="1">
    <citation type="submission" date="2017-02" db="UniProtKB">
        <authorList>
            <consortium name="WormBaseParasite"/>
        </authorList>
    </citation>
    <scope>IDENTIFICATION</scope>
</reference>
<name>A0A0N5A4X3_PARTI</name>
<evidence type="ECO:0000313" key="5">
    <source>
        <dbReference type="WBParaSite" id="PTRK_0001675700.1"/>
    </source>
</evidence>
<dbReference type="EC" id="3.6.1.-" evidence="2"/>
<keyword evidence="2" id="KW-0539">Nucleus</keyword>
<dbReference type="PANTHER" id="PTHR12395:SF9">
    <property type="entry name" value="DECAPPING AND EXORIBONUCLEASE PROTEIN"/>
    <property type="match status" value="1"/>
</dbReference>
<evidence type="ECO:0000313" key="4">
    <source>
        <dbReference type="Proteomes" id="UP000038045"/>
    </source>
</evidence>
<dbReference type="InterPro" id="IPR013961">
    <property type="entry name" value="RAI1"/>
</dbReference>
<dbReference type="GO" id="GO:0005634">
    <property type="term" value="C:nucleus"/>
    <property type="evidence" value="ECO:0007669"/>
    <property type="project" value="UniProtKB-SubCell"/>
</dbReference>
<dbReference type="PANTHER" id="PTHR12395">
    <property type="entry name" value="DOM-3 RELATED"/>
    <property type="match status" value="1"/>
</dbReference>
<proteinExistence type="inferred from homology"/>
<sequence>MDSLNISLNLEEKNHKFPYISRPECICEFSVDQSRKMTYGRMPIKYFYESSLKEEHPNYNLNEGMENRIEKTEFEGLRVVFDWIIKQTPDKYYDLKKICHDTDFVCLRGLLTKIGSSIYGMKDSFNAIAQYHNGVIFISEYETEDDIEKKLNRTYEDKKFCYWGRKFEKYVTCDHADSIPDTTQVVSEFDEHIGIFKLFLEGTGDNLDKVKLLYGAEVDCVDPKTGKLMEIKTQYDRLNESFWRHKAVKWWLQSFFVGIDKIIVGYRDNQGIVKKVGLLPLNDLTNFNGERYFSGKLAMNYILKTLAVMKQSFVERKDSVIFIEKKVDCRGVELIRMNDPSKVGVQIFTKEFLQKFPKKND</sequence>
<dbReference type="GO" id="GO:0000166">
    <property type="term" value="F:nucleotide binding"/>
    <property type="evidence" value="ECO:0007669"/>
    <property type="project" value="UniProtKB-KW"/>
</dbReference>
<keyword evidence="2" id="KW-0540">Nuclease</keyword>
<keyword evidence="2" id="KW-0547">Nucleotide-binding</keyword>
<keyword evidence="4" id="KW-1185">Reference proteome</keyword>
<dbReference type="GO" id="GO:0110155">
    <property type="term" value="P:NAD-cap decapping"/>
    <property type="evidence" value="ECO:0007669"/>
    <property type="project" value="TreeGrafter"/>
</dbReference>
<comment type="similarity">
    <text evidence="1 2">Belongs to the DXO/Dom3Z family.</text>
</comment>
<feature type="domain" description="RAI1-like" evidence="3">
    <location>
        <begin position="22"/>
        <end position="348"/>
    </location>
</feature>
<dbReference type="GO" id="GO:0046872">
    <property type="term" value="F:metal ion binding"/>
    <property type="evidence" value="ECO:0007669"/>
    <property type="project" value="UniProtKB-KW"/>
</dbReference>
<dbReference type="InterPro" id="IPR039039">
    <property type="entry name" value="RAI1-like_fam"/>
</dbReference>
<evidence type="ECO:0000259" key="3">
    <source>
        <dbReference type="Pfam" id="PF08652"/>
    </source>
</evidence>
<dbReference type="GO" id="GO:0005829">
    <property type="term" value="C:cytosol"/>
    <property type="evidence" value="ECO:0007669"/>
    <property type="project" value="TreeGrafter"/>
</dbReference>
<comment type="subcellular location">
    <subcellularLocation>
        <location evidence="2">Nucleus</location>
    </subcellularLocation>
</comment>
<dbReference type="Pfam" id="PF08652">
    <property type="entry name" value="RAI1"/>
    <property type="match status" value="1"/>
</dbReference>
<dbReference type="GO" id="GO:0000956">
    <property type="term" value="P:nuclear-transcribed mRNA catabolic process"/>
    <property type="evidence" value="ECO:0007669"/>
    <property type="project" value="TreeGrafter"/>
</dbReference>
<keyword evidence="2" id="KW-0694">RNA-binding</keyword>
<dbReference type="Proteomes" id="UP000038045">
    <property type="component" value="Unplaced"/>
</dbReference>
<evidence type="ECO:0000256" key="2">
    <source>
        <dbReference type="RuleBase" id="RU367113"/>
    </source>
</evidence>
<keyword evidence="2" id="KW-0378">Hydrolase</keyword>
<dbReference type="AlphaFoldDB" id="A0A0N5A4X3"/>
<dbReference type="STRING" id="131310.A0A0N5A4X3"/>
<dbReference type="GO" id="GO:0003723">
    <property type="term" value="F:RNA binding"/>
    <property type="evidence" value="ECO:0007669"/>
    <property type="project" value="UniProtKB-KW"/>
</dbReference>
<comment type="function">
    <text evidence="2">Decapping enzyme for NAD-capped RNAs: specifically hydrolyzes the nicotinamide adenine dinucleotide (NAD) cap from a subset of RNAs by removing the entire NAD moiety from the 5'-end of an NAD-capped RNA.</text>
</comment>
<dbReference type="WBParaSite" id="PTRK_0001675700.1">
    <property type="protein sequence ID" value="PTRK_0001675700.1"/>
    <property type="gene ID" value="PTRK_0001675700"/>
</dbReference>
<evidence type="ECO:0000256" key="1">
    <source>
        <dbReference type="ARBA" id="ARBA00006562"/>
    </source>
</evidence>
<dbReference type="GO" id="GO:0004518">
    <property type="term" value="F:nuclease activity"/>
    <property type="evidence" value="ECO:0007669"/>
    <property type="project" value="UniProtKB-KW"/>
</dbReference>
<keyword evidence="2" id="KW-0479">Metal-binding</keyword>
<organism evidence="4 5">
    <name type="scientific">Parastrongyloides trichosuri</name>
    <name type="common">Possum-specific nematode worm</name>
    <dbReference type="NCBI Taxonomy" id="131310"/>
    <lineage>
        <taxon>Eukaryota</taxon>
        <taxon>Metazoa</taxon>
        <taxon>Ecdysozoa</taxon>
        <taxon>Nematoda</taxon>
        <taxon>Chromadorea</taxon>
        <taxon>Rhabditida</taxon>
        <taxon>Tylenchina</taxon>
        <taxon>Panagrolaimomorpha</taxon>
        <taxon>Strongyloidoidea</taxon>
        <taxon>Strongyloididae</taxon>
        <taxon>Parastrongyloides</taxon>
    </lineage>
</organism>
<dbReference type="GO" id="GO:0034353">
    <property type="term" value="F:mRNA 5'-diphosphatase activity"/>
    <property type="evidence" value="ECO:0007669"/>
    <property type="project" value="TreeGrafter"/>
</dbReference>
<comment type="cofactor">
    <cofactor evidence="2">
        <name>a divalent metal cation</name>
        <dbReference type="ChEBI" id="CHEBI:60240"/>
    </cofactor>
</comment>